<accession>A0A0R1M9C9</accession>
<dbReference type="PATRIC" id="fig|1423731.3.peg.751"/>
<comment type="caution">
    <text evidence="1">The sequence shown here is derived from an EMBL/GenBank/DDBJ whole genome shotgun (WGS) entry which is preliminary data.</text>
</comment>
<protein>
    <submittedName>
        <fullName evidence="1">Uncharacterized protein</fullName>
    </submittedName>
</protein>
<reference evidence="1 2" key="1">
    <citation type="journal article" date="2015" name="Genome Announc.">
        <title>Expanding the biotechnology potential of lactobacilli through comparative genomics of 213 strains and associated genera.</title>
        <authorList>
            <person name="Sun Z."/>
            <person name="Harris H.M."/>
            <person name="McCann A."/>
            <person name="Guo C."/>
            <person name="Argimon S."/>
            <person name="Zhang W."/>
            <person name="Yang X."/>
            <person name="Jeffery I.B."/>
            <person name="Cooney J.C."/>
            <person name="Kagawa T.F."/>
            <person name="Liu W."/>
            <person name="Song Y."/>
            <person name="Salvetti E."/>
            <person name="Wrobel A."/>
            <person name="Rasinkangas P."/>
            <person name="Parkhill J."/>
            <person name="Rea M.C."/>
            <person name="O'Sullivan O."/>
            <person name="Ritari J."/>
            <person name="Douillard F.P."/>
            <person name="Paul Ross R."/>
            <person name="Yang R."/>
            <person name="Briner A.E."/>
            <person name="Felis G.E."/>
            <person name="de Vos W.M."/>
            <person name="Barrangou R."/>
            <person name="Klaenhammer T.R."/>
            <person name="Caufield P.W."/>
            <person name="Cui Y."/>
            <person name="Zhang H."/>
            <person name="O'Toole P.W."/>
        </authorList>
    </citation>
    <scope>NUCLEOTIDE SEQUENCE [LARGE SCALE GENOMIC DNA]</scope>
    <source>
        <strain evidence="1 2">DSM 19910</strain>
    </source>
</reference>
<name>A0A0R1M9C9_9LACO</name>
<dbReference type="AlphaFoldDB" id="A0A0R1M9C9"/>
<organism evidence="1 2">
    <name type="scientific">Liquorilactobacillus capillatus DSM 19910</name>
    <dbReference type="NCBI Taxonomy" id="1423731"/>
    <lineage>
        <taxon>Bacteria</taxon>
        <taxon>Bacillati</taxon>
        <taxon>Bacillota</taxon>
        <taxon>Bacilli</taxon>
        <taxon>Lactobacillales</taxon>
        <taxon>Lactobacillaceae</taxon>
        <taxon>Liquorilactobacillus</taxon>
    </lineage>
</organism>
<dbReference type="EMBL" id="AZEF01000013">
    <property type="protein sequence ID" value="KRL02388.1"/>
    <property type="molecule type" value="Genomic_DNA"/>
</dbReference>
<evidence type="ECO:0000313" key="1">
    <source>
        <dbReference type="EMBL" id="KRL02388.1"/>
    </source>
</evidence>
<sequence length="85" mass="9659">MAELPSKQVILNVTDEENYLKPSIISEDECAYQNQVGENKARNPLAIFSLKEDQYNIGRDCPFSIQKLLIATLFRNGRNINLDSV</sequence>
<evidence type="ECO:0000313" key="2">
    <source>
        <dbReference type="Proteomes" id="UP000051621"/>
    </source>
</evidence>
<dbReference type="Proteomes" id="UP000051621">
    <property type="component" value="Unassembled WGS sequence"/>
</dbReference>
<gene>
    <name evidence="1" type="ORF">FC81_GL000732</name>
</gene>
<dbReference type="RefSeq" id="WP_057742934.1">
    <property type="nucleotide sequence ID" value="NZ_AZEF01000013.1"/>
</dbReference>
<keyword evidence="2" id="KW-1185">Reference proteome</keyword>
<proteinExistence type="predicted"/>